<dbReference type="PANTHER" id="PTHR36751">
    <property type="entry name" value="F3E22.8 PROTEIN"/>
    <property type="match status" value="1"/>
</dbReference>
<feature type="region of interest" description="Disordered" evidence="1">
    <location>
        <begin position="74"/>
        <end position="118"/>
    </location>
</feature>
<organism evidence="2 3">
    <name type="scientific">Zingiber officinale</name>
    <name type="common">Ginger</name>
    <name type="synonym">Amomum zingiber</name>
    <dbReference type="NCBI Taxonomy" id="94328"/>
    <lineage>
        <taxon>Eukaryota</taxon>
        <taxon>Viridiplantae</taxon>
        <taxon>Streptophyta</taxon>
        <taxon>Embryophyta</taxon>
        <taxon>Tracheophyta</taxon>
        <taxon>Spermatophyta</taxon>
        <taxon>Magnoliopsida</taxon>
        <taxon>Liliopsida</taxon>
        <taxon>Zingiberales</taxon>
        <taxon>Zingiberaceae</taxon>
        <taxon>Zingiber</taxon>
    </lineage>
</organism>
<sequence>METSSAIADVFSAAASVHGLAASARAVARCPLSVLDSVGPPTVVRADIFRHASAPIALARRSMRRIRRRTLKEGGGEDDGFFGDGDGDDGPFGGGGDGGRGWNSGDSGPGWDGSGESSPSDPAFDFIYEIVCWIALSNCTHFAFKKMGRLLAPRGPSALVLMMRGCDISFGFTFTRGTSFSWRAPPVDLILTEDSGSYRRGGASFPLETPQFTEALSILGVSVDDG</sequence>
<name>A0A8J5I0U8_ZINOF</name>
<gene>
    <name evidence="2" type="ORF">ZIOFF_014706</name>
</gene>
<reference evidence="2 3" key="1">
    <citation type="submission" date="2020-08" db="EMBL/GenBank/DDBJ databases">
        <title>Plant Genome Project.</title>
        <authorList>
            <person name="Zhang R.-G."/>
        </authorList>
    </citation>
    <scope>NUCLEOTIDE SEQUENCE [LARGE SCALE GENOMIC DNA]</scope>
    <source>
        <tissue evidence="2">Rhizome</tissue>
    </source>
</reference>
<evidence type="ECO:0000313" key="2">
    <source>
        <dbReference type="EMBL" id="KAG6524767.1"/>
    </source>
</evidence>
<proteinExistence type="predicted"/>
<feature type="compositionally biased region" description="Acidic residues" evidence="1">
    <location>
        <begin position="76"/>
        <end position="89"/>
    </location>
</feature>
<dbReference type="AlphaFoldDB" id="A0A8J5I0U8"/>
<dbReference type="EMBL" id="JACMSC010000004">
    <property type="protein sequence ID" value="KAG6524767.1"/>
    <property type="molecule type" value="Genomic_DNA"/>
</dbReference>
<comment type="caution">
    <text evidence="2">The sequence shown here is derived from an EMBL/GenBank/DDBJ whole genome shotgun (WGS) entry which is preliminary data.</text>
</comment>
<protein>
    <submittedName>
        <fullName evidence="2">Uncharacterized protein</fullName>
    </submittedName>
</protein>
<keyword evidence="3" id="KW-1185">Reference proteome</keyword>
<feature type="compositionally biased region" description="Gly residues" evidence="1">
    <location>
        <begin position="90"/>
        <end position="113"/>
    </location>
</feature>
<evidence type="ECO:0000313" key="3">
    <source>
        <dbReference type="Proteomes" id="UP000734854"/>
    </source>
</evidence>
<dbReference type="Proteomes" id="UP000734854">
    <property type="component" value="Unassembled WGS sequence"/>
</dbReference>
<dbReference type="PANTHER" id="PTHR36751:SF1">
    <property type="entry name" value="F3E22.8 PROTEIN"/>
    <property type="match status" value="1"/>
</dbReference>
<evidence type="ECO:0000256" key="1">
    <source>
        <dbReference type="SAM" id="MobiDB-lite"/>
    </source>
</evidence>
<accession>A0A8J5I0U8</accession>